<evidence type="ECO:0000256" key="1">
    <source>
        <dbReference type="ARBA" id="ARBA00010062"/>
    </source>
</evidence>
<dbReference type="InterPro" id="IPR028081">
    <property type="entry name" value="Leu-bd"/>
</dbReference>
<dbReference type="EMBL" id="WLYK01000008">
    <property type="protein sequence ID" value="MTD15965.1"/>
    <property type="molecule type" value="Genomic_DNA"/>
</dbReference>
<name>A0A7K1FP89_9ACTN</name>
<dbReference type="PROSITE" id="PS51257">
    <property type="entry name" value="PROKAR_LIPOPROTEIN"/>
    <property type="match status" value="1"/>
</dbReference>
<reference evidence="6 7" key="1">
    <citation type="submission" date="2019-11" db="EMBL/GenBank/DDBJ databases">
        <authorList>
            <person name="Jiang L.-Q."/>
        </authorList>
    </citation>
    <scope>NUCLEOTIDE SEQUENCE [LARGE SCALE GENOMIC DNA]</scope>
    <source>
        <strain evidence="6 7">YIM 132087</strain>
    </source>
</reference>
<sequence>MRKRSTATVAAILTVGALVAAGCGSSETPSGGGTGSGSGGLPATITIGAPLDTSGSVGVAVVGSDEQKGEELAVEEINSSGFLGSTKIDLRVVDTQAAKELAVQAIISMTKQDPVDAIVGFTLSPSFLAAGPNAQAAGMPTLAVGLSGDGVTEVGDYIFRTYPALSELYAKTDPEILKALGAKKIAYLHTSDSSNIVGQYEFRKKANEAAGYETVADETVTSDAISYQAQLTTIKNANPDVLFVNINGGQDPTFLAQYEQAGLNLQMMTDLGFQNPEVVKLPAAQCAIFATTWDVSSTAGKNKQFVDAWTKKYGTPPSQYAAWGYEGIYLMATAFKNAGTTDKAAVRDALANLKGFEGVLGTYDMNEKRTPSQGGILLQIQGGKTVAWTPETKCAL</sequence>
<feature type="region of interest" description="Disordered" evidence="3">
    <location>
        <begin position="26"/>
        <end position="45"/>
    </location>
</feature>
<dbReference type="PANTHER" id="PTHR30483:SF6">
    <property type="entry name" value="PERIPLASMIC BINDING PROTEIN OF ABC TRANSPORTER FOR NATURAL AMINO ACIDS"/>
    <property type="match status" value="1"/>
</dbReference>
<dbReference type="InterPro" id="IPR028082">
    <property type="entry name" value="Peripla_BP_I"/>
</dbReference>
<comment type="caution">
    <text evidence="6">The sequence shown here is derived from an EMBL/GenBank/DDBJ whole genome shotgun (WGS) entry which is preliminary data.</text>
</comment>
<evidence type="ECO:0000259" key="5">
    <source>
        <dbReference type="Pfam" id="PF13458"/>
    </source>
</evidence>
<comment type="similarity">
    <text evidence="1">Belongs to the leucine-binding protein family.</text>
</comment>
<feature type="chain" id="PRO_5038492351" evidence="4">
    <location>
        <begin position="21"/>
        <end position="396"/>
    </location>
</feature>
<dbReference type="Gene3D" id="3.40.50.2300">
    <property type="match status" value="2"/>
</dbReference>
<accession>A0A7K1FP89</accession>
<proteinExistence type="inferred from homology"/>
<keyword evidence="2 4" id="KW-0732">Signal</keyword>
<feature type="compositionally biased region" description="Gly residues" evidence="3">
    <location>
        <begin position="30"/>
        <end position="40"/>
    </location>
</feature>
<dbReference type="RefSeq" id="WP_154769960.1">
    <property type="nucleotide sequence ID" value="NZ_WLYK01000008.1"/>
</dbReference>
<dbReference type="Pfam" id="PF13458">
    <property type="entry name" value="Peripla_BP_6"/>
    <property type="match status" value="1"/>
</dbReference>
<protein>
    <submittedName>
        <fullName evidence="6">ABC transporter substrate-binding protein</fullName>
    </submittedName>
</protein>
<evidence type="ECO:0000313" key="6">
    <source>
        <dbReference type="EMBL" id="MTD15965.1"/>
    </source>
</evidence>
<gene>
    <name evidence="6" type="ORF">GIS00_18680</name>
</gene>
<evidence type="ECO:0000256" key="3">
    <source>
        <dbReference type="SAM" id="MobiDB-lite"/>
    </source>
</evidence>
<evidence type="ECO:0000256" key="4">
    <source>
        <dbReference type="SAM" id="SignalP"/>
    </source>
</evidence>
<dbReference type="PANTHER" id="PTHR30483">
    <property type="entry name" value="LEUCINE-SPECIFIC-BINDING PROTEIN"/>
    <property type="match status" value="1"/>
</dbReference>
<evidence type="ECO:0000313" key="7">
    <source>
        <dbReference type="Proteomes" id="UP000460221"/>
    </source>
</evidence>
<feature type="signal peptide" evidence="4">
    <location>
        <begin position="1"/>
        <end position="20"/>
    </location>
</feature>
<dbReference type="AlphaFoldDB" id="A0A7K1FP89"/>
<dbReference type="Proteomes" id="UP000460221">
    <property type="component" value="Unassembled WGS sequence"/>
</dbReference>
<dbReference type="SUPFAM" id="SSF53822">
    <property type="entry name" value="Periplasmic binding protein-like I"/>
    <property type="match status" value="1"/>
</dbReference>
<feature type="domain" description="Leucine-binding protein" evidence="5">
    <location>
        <begin position="44"/>
        <end position="383"/>
    </location>
</feature>
<evidence type="ECO:0000256" key="2">
    <source>
        <dbReference type="ARBA" id="ARBA00022729"/>
    </source>
</evidence>
<keyword evidence="7" id="KW-1185">Reference proteome</keyword>
<dbReference type="InterPro" id="IPR051010">
    <property type="entry name" value="BCAA_transport"/>
</dbReference>
<organism evidence="6 7">
    <name type="scientific">Nakamurella alba</name>
    <dbReference type="NCBI Taxonomy" id="2665158"/>
    <lineage>
        <taxon>Bacteria</taxon>
        <taxon>Bacillati</taxon>
        <taxon>Actinomycetota</taxon>
        <taxon>Actinomycetes</taxon>
        <taxon>Nakamurellales</taxon>
        <taxon>Nakamurellaceae</taxon>
        <taxon>Nakamurella</taxon>
    </lineage>
</organism>